<organism evidence="2 3">
    <name type="scientific">Viridibacillus arvi</name>
    <dbReference type="NCBI Taxonomy" id="263475"/>
    <lineage>
        <taxon>Bacteria</taxon>
        <taxon>Bacillati</taxon>
        <taxon>Bacillota</taxon>
        <taxon>Bacilli</taxon>
        <taxon>Bacillales</taxon>
        <taxon>Caryophanaceae</taxon>
        <taxon>Viridibacillus</taxon>
    </lineage>
</organism>
<evidence type="ECO:0000313" key="3">
    <source>
        <dbReference type="Proteomes" id="UP000036867"/>
    </source>
</evidence>
<dbReference type="OrthoDB" id="1796720at2"/>
<dbReference type="GeneID" id="301137750"/>
<accession>A0A0M0LG02</accession>
<comment type="caution">
    <text evidence="2">The sequence shown here is derived from an EMBL/GenBank/DDBJ whole genome shotgun (WGS) entry which is preliminary data.</text>
</comment>
<evidence type="ECO:0000259" key="1">
    <source>
        <dbReference type="PROSITE" id="PS50943"/>
    </source>
</evidence>
<dbReference type="Pfam" id="PF01381">
    <property type="entry name" value="HTH_3"/>
    <property type="match status" value="1"/>
</dbReference>
<dbReference type="EMBL" id="LILB01000005">
    <property type="protein sequence ID" value="KOO49959.1"/>
    <property type="molecule type" value="Genomic_DNA"/>
</dbReference>
<dbReference type="CDD" id="cd00093">
    <property type="entry name" value="HTH_XRE"/>
    <property type="match status" value="1"/>
</dbReference>
<keyword evidence="3" id="KW-1185">Reference proteome</keyword>
<evidence type="ECO:0000313" key="2">
    <source>
        <dbReference type="EMBL" id="KOO49959.1"/>
    </source>
</evidence>
<feature type="domain" description="HTH cro/C1-type" evidence="1">
    <location>
        <begin position="14"/>
        <end position="47"/>
    </location>
</feature>
<dbReference type="PROSITE" id="PS50943">
    <property type="entry name" value="HTH_CROC1"/>
    <property type="match status" value="1"/>
</dbReference>
<dbReference type="STRING" id="263475.AMD00_16790"/>
<proteinExistence type="predicted"/>
<protein>
    <submittedName>
        <fullName evidence="2">XRE family transcriptional regulator</fullName>
    </submittedName>
</protein>
<sequence>MDKEKIISIVTEKFKLVRTENNYTQDKMAEVLGISKKTLVQIEKQRTPCGWTTTVALCALFRESSILQNAMGGDPMEVVELTAHDVIARPKERTMGGHVWWRTIQEDKGYRLQQNILSNHYRILDSESYRWFSTLNEEAALEEFTRILEENHSI</sequence>
<dbReference type="RefSeq" id="WP_053418139.1">
    <property type="nucleotide sequence ID" value="NZ_JBCMNK010000021.1"/>
</dbReference>
<dbReference type="PATRIC" id="fig|263475.3.peg.4648"/>
<dbReference type="GO" id="GO:0003677">
    <property type="term" value="F:DNA binding"/>
    <property type="evidence" value="ECO:0007669"/>
    <property type="project" value="InterPro"/>
</dbReference>
<dbReference type="InterPro" id="IPR001387">
    <property type="entry name" value="Cro/C1-type_HTH"/>
</dbReference>
<dbReference type="SUPFAM" id="SSF47413">
    <property type="entry name" value="lambda repressor-like DNA-binding domains"/>
    <property type="match status" value="1"/>
</dbReference>
<gene>
    <name evidence="2" type="ORF">AMD00_16790</name>
</gene>
<dbReference type="InterPro" id="IPR010982">
    <property type="entry name" value="Lambda_DNA-bd_dom_sf"/>
</dbReference>
<dbReference type="Gene3D" id="1.10.260.40">
    <property type="entry name" value="lambda repressor-like DNA-binding domains"/>
    <property type="match status" value="1"/>
</dbReference>
<reference evidence="3" key="1">
    <citation type="submission" date="2015-08" db="EMBL/GenBank/DDBJ databases">
        <title>Fjat-10028 dsm 16317.</title>
        <authorList>
            <person name="Liu B."/>
            <person name="Wang J."/>
            <person name="Zhu Y."/>
            <person name="Liu G."/>
            <person name="Chen Q."/>
            <person name="Chen Z."/>
            <person name="Lan J."/>
            <person name="Che J."/>
            <person name="Ge C."/>
            <person name="Shi H."/>
            <person name="Pan Z."/>
            <person name="Liu X."/>
        </authorList>
    </citation>
    <scope>NUCLEOTIDE SEQUENCE [LARGE SCALE GENOMIC DNA]</scope>
    <source>
        <strain evidence="3">DSM 16317</strain>
    </source>
</reference>
<name>A0A0M0LG02_9BACL</name>
<dbReference type="SMART" id="SM00530">
    <property type="entry name" value="HTH_XRE"/>
    <property type="match status" value="1"/>
</dbReference>
<dbReference type="AlphaFoldDB" id="A0A0M0LG02"/>
<dbReference type="Proteomes" id="UP000036867">
    <property type="component" value="Unassembled WGS sequence"/>
</dbReference>